<sequence length="726" mass="78899">MDVLLKAVTSQTVNFAIRSGITLTTSYALKQCGRLLRETPRSQAREALLTLQIRLESKIRIISPAIDMIELISARGNSSLESAVALTKDLRYEIQKLGARLSAAANEEELLRRRSKRATKSREESDGDLRAIVAEIKLLLERVEDAIPLINLAITTSGVNLSTKLSGSISPSRLLQASTFLTAADGRFAVEPGRRQQVGPTWTVSLYMLFAGHAGRVAEEGGAAPRETTWKEVVHKARVKLVRVPLDELYCLPGTVLPPQNSVARPPASAGGGGGDGMLRGEARAAEYAYQLLIIEDLDDDRVHTFEDDVPQPGRFEDVPNAGIRDIVPIHEVSKIFYADTGKILGIGGESEVNSPVLLFKRDVHAQPPRRMLRRDEMERSEFRPRSSVGSVDEEMERSRGAGESGSATEGKEAEPSLPHHHDHQQQRSDPWRLPPDLDPEWMALEVFTEETSDSDSDSERDDDPASPSPRSHNYNHLSPDSNHPSSSPDHLSKALSNLHVPPTPSTNPSTPTPAPSTSSSALPPIKTSLSLLEMLCKLTSLQHFRQASHLAIEDELLNFFLESSATAGAGAGGIGAGSASTGGGAGIGVGALDGKERRQRVRGEARRRVGFDPYDESPVKGERGRDRFREGRGGEDGDGEEGRRKRKGKAKRDMRRLPPAKEADGPAGSALLQSHSESDEEHMPLDSLPRVPPLQLNPPTLQPSRSTRTPSPPLESSLEFSSEAS</sequence>
<feature type="compositionally biased region" description="Acidic residues" evidence="1">
    <location>
        <begin position="448"/>
        <end position="465"/>
    </location>
</feature>
<dbReference type="GO" id="GO:0005634">
    <property type="term" value="C:nucleus"/>
    <property type="evidence" value="ECO:0007669"/>
    <property type="project" value="TreeGrafter"/>
</dbReference>
<keyword evidence="3" id="KW-1185">Reference proteome</keyword>
<feature type="compositionally biased region" description="Basic and acidic residues" evidence="1">
    <location>
        <begin position="656"/>
        <end position="665"/>
    </location>
</feature>
<dbReference type="Pfam" id="PF05508">
    <property type="entry name" value="Ran-binding"/>
    <property type="match status" value="1"/>
</dbReference>
<dbReference type="AlphaFoldDB" id="A0A4U0TXU4"/>
<feature type="compositionally biased region" description="Basic and acidic residues" evidence="1">
    <location>
        <begin position="594"/>
        <end position="611"/>
    </location>
</feature>
<dbReference type="PANTHER" id="PTHR31010:SF2">
    <property type="entry name" value="RAN-SPECIFIC GTPASE-ACTIVATING PROTEIN 30"/>
    <property type="match status" value="1"/>
</dbReference>
<feature type="compositionally biased region" description="Basic and acidic residues" evidence="1">
    <location>
        <begin position="618"/>
        <end position="644"/>
    </location>
</feature>
<reference evidence="2 3" key="1">
    <citation type="submission" date="2017-03" db="EMBL/GenBank/DDBJ databases">
        <title>Genomes of endolithic fungi from Antarctica.</title>
        <authorList>
            <person name="Coleine C."/>
            <person name="Masonjones S."/>
            <person name="Stajich J.E."/>
        </authorList>
    </citation>
    <scope>NUCLEOTIDE SEQUENCE [LARGE SCALE GENOMIC DNA]</scope>
    <source>
        <strain evidence="2 3">CCFEE 6315</strain>
    </source>
</reference>
<comment type="caution">
    <text evidence="2">The sequence shown here is derived from an EMBL/GenBank/DDBJ whole genome shotgun (WGS) entry which is preliminary data.</text>
</comment>
<dbReference type="PANTHER" id="PTHR31010">
    <property type="entry name" value="RAN-SPECIFIC GTPASE-ACTIVATING PROTEIN 30-RELATED"/>
    <property type="match status" value="1"/>
</dbReference>
<protein>
    <recommendedName>
        <fullName evidence="4">Ran-binding-domain-containing protein</fullName>
    </recommendedName>
</protein>
<feature type="region of interest" description="Disordered" evidence="1">
    <location>
        <begin position="370"/>
        <end position="523"/>
    </location>
</feature>
<feature type="region of interest" description="Disordered" evidence="1">
    <location>
        <begin position="589"/>
        <end position="726"/>
    </location>
</feature>
<organism evidence="2 3">
    <name type="scientific">Salinomyces thailandicus</name>
    <dbReference type="NCBI Taxonomy" id="706561"/>
    <lineage>
        <taxon>Eukaryota</taxon>
        <taxon>Fungi</taxon>
        <taxon>Dikarya</taxon>
        <taxon>Ascomycota</taxon>
        <taxon>Pezizomycotina</taxon>
        <taxon>Dothideomycetes</taxon>
        <taxon>Dothideomycetidae</taxon>
        <taxon>Mycosphaerellales</taxon>
        <taxon>Teratosphaeriaceae</taxon>
        <taxon>Salinomyces</taxon>
    </lineage>
</organism>
<feature type="compositionally biased region" description="Low complexity" evidence="1">
    <location>
        <begin position="469"/>
        <end position="490"/>
    </location>
</feature>
<dbReference type="Proteomes" id="UP000308549">
    <property type="component" value="Unassembled WGS sequence"/>
</dbReference>
<dbReference type="OrthoDB" id="512915at2759"/>
<evidence type="ECO:0000313" key="3">
    <source>
        <dbReference type="Proteomes" id="UP000308549"/>
    </source>
</evidence>
<dbReference type="InterPro" id="IPR008812">
    <property type="entry name" value="Ran_GTP-bd-rel"/>
</dbReference>
<accession>A0A4U0TXU4</accession>
<feature type="compositionally biased region" description="Pro residues" evidence="1">
    <location>
        <begin position="502"/>
        <end position="515"/>
    </location>
</feature>
<feature type="compositionally biased region" description="Basic and acidic residues" evidence="1">
    <location>
        <begin position="374"/>
        <end position="385"/>
    </location>
</feature>
<evidence type="ECO:0008006" key="4">
    <source>
        <dbReference type="Google" id="ProtNLM"/>
    </source>
</evidence>
<evidence type="ECO:0000256" key="1">
    <source>
        <dbReference type="SAM" id="MobiDB-lite"/>
    </source>
</evidence>
<name>A0A4U0TXU4_9PEZI</name>
<dbReference type="EMBL" id="NAJL01000026">
    <property type="protein sequence ID" value="TKA26882.1"/>
    <property type="molecule type" value="Genomic_DNA"/>
</dbReference>
<feature type="compositionally biased region" description="Basic and acidic residues" evidence="1">
    <location>
        <begin position="410"/>
        <end position="431"/>
    </location>
</feature>
<dbReference type="GO" id="GO:0005737">
    <property type="term" value="C:cytoplasm"/>
    <property type="evidence" value="ECO:0007669"/>
    <property type="project" value="TreeGrafter"/>
</dbReference>
<evidence type="ECO:0000313" key="2">
    <source>
        <dbReference type="EMBL" id="TKA26882.1"/>
    </source>
</evidence>
<proteinExistence type="predicted"/>
<dbReference type="GO" id="GO:0030695">
    <property type="term" value="F:GTPase regulator activity"/>
    <property type="evidence" value="ECO:0007669"/>
    <property type="project" value="TreeGrafter"/>
</dbReference>
<feature type="compositionally biased region" description="Low complexity" evidence="1">
    <location>
        <begin position="698"/>
        <end position="726"/>
    </location>
</feature>
<gene>
    <name evidence="2" type="ORF">B0A50_04328</name>
</gene>
<feature type="compositionally biased region" description="Basic residues" evidence="1">
    <location>
        <begin position="645"/>
        <end position="655"/>
    </location>
</feature>